<feature type="binding site" evidence="4">
    <location>
        <position position="8"/>
    </location>
    <ligand>
        <name>a purine D-ribonucleoside</name>
        <dbReference type="ChEBI" id="CHEBI:142355"/>
        <note>ligand shared between dimeric partners</note>
    </ligand>
</feature>
<comment type="catalytic activity">
    <reaction evidence="4">
        <text>a purine D-ribonucleoside + phosphate = a purine nucleobase + alpha-D-ribose 1-phosphate</text>
        <dbReference type="Rhea" id="RHEA:19805"/>
        <dbReference type="ChEBI" id="CHEBI:26386"/>
        <dbReference type="ChEBI" id="CHEBI:43474"/>
        <dbReference type="ChEBI" id="CHEBI:57720"/>
        <dbReference type="ChEBI" id="CHEBI:142355"/>
        <dbReference type="EC" id="2.4.2.1"/>
    </reaction>
</comment>
<dbReference type="Pfam" id="PF01048">
    <property type="entry name" value="PNP_UDP_1"/>
    <property type="match status" value="1"/>
</dbReference>
<evidence type="ECO:0000313" key="7">
    <source>
        <dbReference type="Proteomes" id="UP000070467"/>
    </source>
</evidence>
<feature type="binding site" evidence="4">
    <location>
        <position position="47"/>
    </location>
    <ligand>
        <name>phosphate</name>
        <dbReference type="ChEBI" id="CHEBI:43474"/>
        <note>ligand shared between dimeric partners</note>
    </ligand>
</feature>
<comment type="caution">
    <text evidence="6">The sequence shown here is derived from an EMBL/GenBank/DDBJ whole genome shotgun (WGS) entry which is preliminary data.</text>
</comment>
<dbReference type="InterPro" id="IPR035994">
    <property type="entry name" value="Nucleoside_phosphorylase_sf"/>
</dbReference>
<keyword evidence="1 4" id="KW-0328">Glycosyltransferase</keyword>
<dbReference type="RefSeq" id="WP_066130087.1">
    <property type="nucleotide sequence ID" value="NZ_KQ959874.1"/>
</dbReference>
<comment type="similarity">
    <text evidence="4">Belongs to the PNP/UDP phosphorylase family.</text>
</comment>
<evidence type="ECO:0000256" key="2">
    <source>
        <dbReference type="ARBA" id="ARBA00022679"/>
    </source>
</evidence>
<dbReference type="NCBIfam" id="NF009914">
    <property type="entry name" value="PRK13374.1"/>
    <property type="match status" value="1"/>
</dbReference>
<dbReference type="PANTHER" id="PTHR43691:SF11">
    <property type="entry name" value="FI09636P-RELATED"/>
    <property type="match status" value="1"/>
</dbReference>
<dbReference type="CDD" id="cd09006">
    <property type="entry name" value="PNP_EcPNPI-like"/>
    <property type="match status" value="1"/>
</dbReference>
<keyword evidence="2 4" id="KW-0808">Transferase</keyword>
<feature type="binding site" description="in other chain" evidence="4">
    <location>
        <begin position="207"/>
        <end position="208"/>
    </location>
    <ligand>
        <name>a purine D-ribonucleoside</name>
        <dbReference type="ChEBI" id="CHEBI:142355"/>
        <note>ligand shared between dimeric partners</note>
    </ligand>
</feature>
<evidence type="ECO:0000256" key="3">
    <source>
        <dbReference type="ARBA" id="ARBA00048447"/>
    </source>
</evidence>
<comment type="catalytic activity">
    <reaction evidence="4">
        <text>a purine 2'-deoxy-D-ribonucleoside + phosphate = a purine nucleobase + 2-deoxy-alpha-D-ribose 1-phosphate</text>
        <dbReference type="Rhea" id="RHEA:36431"/>
        <dbReference type="ChEBI" id="CHEBI:26386"/>
        <dbReference type="ChEBI" id="CHEBI:43474"/>
        <dbReference type="ChEBI" id="CHEBI:57259"/>
        <dbReference type="ChEBI" id="CHEBI:142361"/>
        <dbReference type="EC" id="2.4.2.1"/>
    </reaction>
</comment>
<feature type="domain" description="Nucleoside phosphorylase" evidence="5">
    <location>
        <begin position="20"/>
        <end position="230"/>
    </location>
</feature>
<name>A0ABR5TLV9_9BACL</name>
<gene>
    <name evidence="4" type="primary">deoD</name>
    <name evidence="6" type="ORF">HMPREF1871_00706</name>
</gene>
<feature type="binding site" description="in other chain" evidence="4">
    <location>
        <begin position="183"/>
        <end position="185"/>
    </location>
    <ligand>
        <name>a purine D-ribonucleoside</name>
        <dbReference type="ChEBI" id="CHEBI:142355"/>
        <note>ligand shared between dimeric partners</note>
    </ligand>
</feature>
<dbReference type="SUPFAM" id="SSF53167">
    <property type="entry name" value="Purine and uridine phosphorylases"/>
    <property type="match status" value="1"/>
</dbReference>
<evidence type="ECO:0000313" key="6">
    <source>
        <dbReference type="EMBL" id="KXB58040.1"/>
    </source>
</evidence>
<evidence type="ECO:0000256" key="4">
    <source>
        <dbReference type="HAMAP-Rule" id="MF_01627"/>
    </source>
</evidence>
<dbReference type="Proteomes" id="UP000070467">
    <property type="component" value="Unassembled WGS sequence"/>
</dbReference>
<dbReference type="InterPro" id="IPR004402">
    <property type="entry name" value="DeoD-type"/>
</dbReference>
<dbReference type="NCBIfam" id="TIGR00107">
    <property type="entry name" value="deoD"/>
    <property type="match status" value="1"/>
</dbReference>
<dbReference type="Gene3D" id="3.40.50.1580">
    <property type="entry name" value="Nucleoside phosphorylase domain"/>
    <property type="match status" value="1"/>
</dbReference>
<comment type="function">
    <text evidence="4">Catalyzes the reversible phosphorolytic breakdown of the N-glycosidic bond in the beta-(deoxy)ribonucleoside molecules, with the formation of the corresponding free purine bases and pentose-1-phosphate.</text>
</comment>
<feature type="binding site" description="in other chain" evidence="4">
    <location>
        <begin position="91"/>
        <end position="94"/>
    </location>
    <ligand>
        <name>phosphate</name>
        <dbReference type="ChEBI" id="CHEBI:43474"/>
        <note>ligand shared between dimeric partners</note>
    </ligand>
</feature>
<sequence length="236" mass="25862">MKNIQTPHIKPEGVEIAETILLPGDPLRAKFIADNFLENSVCFNKVRGMLGYTGTFKGKKISVMGTGMGPGSIGIYSYELIKFFGVKNLIRIGTCGSLQRDVNIYDVILAMASSTDTNYMHQYNLPGQLSLHASYDLLSKSHEIAKEKNINVHVGNILSTDIFYSADKKSIDNWKKMGILAVEMESVALYANAIALGANALTILTVSDSLITGEETTPEERQTAFTKMVEIAMELA</sequence>
<evidence type="ECO:0000256" key="1">
    <source>
        <dbReference type="ARBA" id="ARBA00022676"/>
    </source>
</evidence>
<dbReference type="HAMAP" id="MF_01627">
    <property type="entry name" value="Pur_nucleosid_phosp"/>
    <property type="match status" value="1"/>
</dbReference>
<dbReference type="InterPro" id="IPR000845">
    <property type="entry name" value="Nucleoside_phosphorylase_d"/>
</dbReference>
<protein>
    <recommendedName>
        <fullName evidence="4">Purine nucleoside phosphorylase DeoD-type</fullName>
        <shortName evidence="4">PNP</shortName>
        <ecNumber evidence="4">2.4.2.1</ecNumber>
    </recommendedName>
</protein>
<feature type="binding site" description="in other chain" evidence="4">
    <location>
        <position position="28"/>
    </location>
    <ligand>
        <name>phosphate</name>
        <dbReference type="ChEBI" id="CHEBI:43474"/>
        <note>ligand shared between dimeric partners</note>
    </ligand>
</feature>
<dbReference type="EMBL" id="LSDB01000023">
    <property type="protein sequence ID" value="KXB58040.1"/>
    <property type="molecule type" value="Genomic_DNA"/>
</dbReference>
<proteinExistence type="inferred from homology"/>
<accession>A0ABR5TLV9</accession>
<feature type="binding site" description="in other chain" evidence="4">
    <location>
        <position position="24"/>
    </location>
    <ligand>
        <name>phosphate</name>
        <dbReference type="ChEBI" id="CHEBI:43474"/>
        <note>ligand shared between dimeric partners</note>
    </ligand>
</feature>
<reference evidence="6 7" key="1">
    <citation type="submission" date="2016-01" db="EMBL/GenBank/DDBJ databases">
        <authorList>
            <person name="Mitreva M."/>
            <person name="Pepin K.H."/>
            <person name="Mihindukulasuriya K.A."/>
            <person name="Fulton R."/>
            <person name="Fronick C."/>
            <person name="O'Laughlin M."/>
            <person name="Miner T."/>
            <person name="Herter B."/>
            <person name="Rosa B.A."/>
            <person name="Cordes M."/>
            <person name="Tomlinson C."/>
            <person name="Wollam A."/>
            <person name="Palsikar V.B."/>
            <person name="Mardis E.R."/>
            <person name="Wilson R.K."/>
        </authorList>
    </citation>
    <scope>NUCLEOTIDE SEQUENCE [LARGE SCALE GENOMIC DNA]</scope>
    <source>
        <strain evidence="6 7">KA00071</strain>
    </source>
</reference>
<organism evidence="6 7">
    <name type="scientific">Gemelliphila asaccharolytica</name>
    <dbReference type="NCBI Taxonomy" id="502393"/>
    <lineage>
        <taxon>Bacteria</taxon>
        <taxon>Bacillati</taxon>
        <taxon>Bacillota</taxon>
        <taxon>Bacilli</taxon>
        <taxon>Bacillales</taxon>
        <taxon>Gemellaceae</taxon>
        <taxon>Gemelliphila</taxon>
    </lineage>
</organism>
<keyword evidence="7" id="KW-1185">Reference proteome</keyword>
<dbReference type="EC" id="2.4.2.1" evidence="4"/>
<comment type="catalytic activity">
    <reaction evidence="3">
        <text>uridine + phosphate = alpha-D-ribose 1-phosphate + uracil</text>
        <dbReference type="Rhea" id="RHEA:24388"/>
        <dbReference type="ChEBI" id="CHEBI:16704"/>
        <dbReference type="ChEBI" id="CHEBI:17568"/>
        <dbReference type="ChEBI" id="CHEBI:43474"/>
        <dbReference type="ChEBI" id="CHEBI:57720"/>
        <dbReference type="EC" id="2.4.2.3"/>
    </reaction>
</comment>
<feature type="active site" description="Proton donor" evidence="4">
    <location>
        <position position="208"/>
    </location>
</feature>
<dbReference type="PANTHER" id="PTHR43691">
    <property type="entry name" value="URIDINE PHOSPHORYLASE"/>
    <property type="match status" value="1"/>
</dbReference>
<feature type="site" description="Important for catalytic activity" evidence="4">
    <location>
        <position position="221"/>
    </location>
</feature>
<comment type="subunit">
    <text evidence="4">Homohexamer; trimer of homodimers.</text>
</comment>
<dbReference type="NCBIfam" id="NF004489">
    <property type="entry name" value="PRK05819.1"/>
    <property type="match status" value="1"/>
</dbReference>
<evidence type="ECO:0000259" key="5">
    <source>
        <dbReference type="Pfam" id="PF01048"/>
    </source>
</evidence>